<dbReference type="InterPro" id="IPR015507">
    <property type="entry name" value="rRNA-MeTfrase_E"/>
</dbReference>
<dbReference type="PANTHER" id="PTHR10920:SF12">
    <property type="entry name" value="TRNA (CYTIDINE(32)_GUANOSINE(34)-2'-O)-METHYLTRANSFERASE-RELATED"/>
    <property type="match status" value="1"/>
</dbReference>
<comment type="caution">
    <text evidence="5">The sequence shown here is derived from an EMBL/GenBank/DDBJ whole genome shotgun (WGS) entry which is preliminary data.</text>
</comment>
<dbReference type="Pfam" id="PF01728">
    <property type="entry name" value="FtsJ"/>
    <property type="match status" value="1"/>
</dbReference>
<dbReference type="Gene3D" id="3.40.50.150">
    <property type="entry name" value="Vaccinia Virus protein VP39"/>
    <property type="match status" value="1"/>
</dbReference>
<organism evidence="5 6">
    <name type="scientific">Prorocentrum cordatum</name>
    <dbReference type="NCBI Taxonomy" id="2364126"/>
    <lineage>
        <taxon>Eukaryota</taxon>
        <taxon>Sar</taxon>
        <taxon>Alveolata</taxon>
        <taxon>Dinophyceae</taxon>
        <taxon>Prorocentrales</taxon>
        <taxon>Prorocentraceae</taxon>
        <taxon>Prorocentrum</taxon>
    </lineage>
</organism>
<keyword evidence="1" id="KW-0489">Methyltransferase</keyword>
<keyword evidence="2" id="KW-0808">Transferase</keyword>
<dbReference type="SUPFAM" id="SSF53335">
    <property type="entry name" value="S-adenosyl-L-methionine-dependent methyltransferases"/>
    <property type="match status" value="1"/>
</dbReference>
<dbReference type="InterPro" id="IPR029063">
    <property type="entry name" value="SAM-dependent_MTases_sf"/>
</dbReference>
<evidence type="ECO:0000256" key="3">
    <source>
        <dbReference type="ARBA" id="ARBA00022691"/>
    </source>
</evidence>
<dbReference type="HAMAP" id="MF_01547">
    <property type="entry name" value="RNA_methyltr_E"/>
    <property type="match status" value="1"/>
</dbReference>
<protein>
    <recommendedName>
        <fullName evidence="4">Ribosomal RNA methyltransferase FtsJ domain-containing protein</fullName>
    </recommendedName>
</protein>
<dbReference type="PANTHER" id="PTHR10920">
    <property type="entry name" value="RIBOSOMAL RNA METHYLTRANSFERASE"/>
    <property type="match status" value="1"/>
</dbReference>
<dbReference type="Proteomes" id="UP001189429">
    <property type="component" value="Unassembled WGS sequence"/>
</dbReference>
<proteinExistence type="inferred from homology"/>
<keyword evidence="6" id="KW-1185">Reference proteome</keyword>
<gene>
    <name evidence="5" type="ORF">PCOR1329_LOCUS55714</name>
</gene>
<dbReference type="InterPro" id="IPR050082">
    <property type="entry name" value="RNA_methyltr_RlmE"/>
</dbReference>
<reference evidence="5" key="1">
    <citation type="submission" date="2023-10" db="EMBL/GenBank/DDBJ databases">
        <authorList>
            <person name="Chen Y."/>
            <person name="Shah S."/>
            <person name="Dougan E. K."/>
            <person name="Thang M."/>
            <person name="Chan C."/>
        </authorList>
    </citation>
    <scope>NUCLEOTIDE SEQUENCE [LARGE SCALE GENOMIC DNA]</scope>
</reference>
<dbReference type="EMBL" id="CAUYUJ010016838">
    <property type="protein sequence ID" value="CAK0869309.1"/>
    <property type="molecule type" value="Genomic_DNA"/>
</dbReference>
<keyword evidence="3" id="KW-0949">S-adenosyl-L-methionine</keyword>
<dbReference type="InterPro" id="IPR002877">
    <property type="entry name" value="RNA_MeTrfase_FtsJ_dom"/>
</dbReference>
<evidence type="ECO:0000313" key="5">
    <source>
        <dbReference type="EMBL" id="CAK0869309.1"/>
    </source>
</evidence>
<evidence type="ECO:0000259" key="4">
    <source>
        <dbReference type="Pfam" id="PF01728"/>
    </source>
</evidence>
<evidence type="ECO:0000313" key="6">
    <source>
        <dbReference type="Proteomes" id="UP001189429"/>
    </source>
</evidence>
<sequence>MGRLSKDKRDIYYREAKREGFRARSAFKLLQIDEELNLLEGVRNVVDLCAAPGSWSQVLASRLLAPRAEIEAPSRGGGGAAAAADAASIVAVDMYAIQRRRSCLSMNSRGSRRPFSDFLDPIRGVTESSAYVVFFSSGDGAHCRRSSGAGGHHPCVHGPGSEVLGHLRGDPADLVVCDGAPDATGVGDFDEYVQHQLLLSALLLAEALLRPGGGFVAKIFRGEHAAELMFRAAFASSIFDDVVVCKPRASRNSSQEAFVVCRGFAPLAGPGTAPALYSPGRHAELVDLGPGSARLVVPFVACGARDGPDADTNYAVGPGHRLLGPVAPPLQAPYREALEERRGLKRAAAAAAAGAGPPA</sequence>
<evidence type="ECO:0000256" key="1">
    <source>
        <dbReference type="ARBA" id="ARBA00022603"/>
    </source>
</evidence>
<name>A0ABN9V8L7_9DINO</name>
<evidence type="ECO:0000256" key="2">
    <source>
        <dbReference type="ARBA" id="ARBA00022679"/>
    </source>
</evidence>
<accession>A0ABN9V8L7</accession>
<feature type="domain" description="Ribosomal RNA methyltransferase FtsJ" evidence="4">
    <location>
        <begin position="21"/>
        <end position="264"/>
    </location>
</feature>